<name>A0AA41Q2H4_9ACTN</name>
<evidence type="ECO:0000313" key="2">
    <source>
        <dbReference type="Proteomes" id="UP001165378"/>
    </source>
</evidence>
<sequence length="54" mass="5624">MTSPALIQGGGPSALPVTRRGVPRRIRALAANGPLFTAAGSCSSCWSWPRCSPR</sequence>
<proteinExistence type="predicted"/>
<dbReference type="AlphaFoldDB" id="A0AA41Q2H4"/>
<dbReference type="RefSeq" id="WP_235053059.1">
    <property type="nucleotide sequence ID" value="NZ_JAKFHA010000008.1"/>
</dbReference>
<reference evidence="1" key="1">
    <citation type="submission" date="2022-01" db="EMBL/GenBank/DDBJ databases">
        <title>Genome-Based Taxonomic Classification of the Phylum Actinobacteria.</title>
        <authorList>
            <person name="Gao Y."/>
        </authorList>
    </citation>
    <scope>NUCLEOTIDE SEQUENCE</scope>
    <source>
        <strain evidence="1">KLBMP 8922</strain>
    </source>
</reference>
<dbReference type="EMBL" id="JAKFHA010000008">
    <property type="protein sequence ID" value="MCF2528897.1"/>
    <property type="molecule type" value="Genomic_DNA"/>
</dbReference>
<comment type="caution">
    <text evidence="1">The sequence shown here is derived from an EMBL/GenBank/DDBJ whole genome shotgun (WGS) entry which is preliminary data.</text>
</comment>
<keyword evidence="2" id="KW-1185">Reference proteome</keyword>
<accession>A0AA41Q2H4</accession>
<evidence type="ECO:0000313" key="1">
    <source>
        <dbReference type="EMBL" id="MCF2528897.1"/>
    </source>
</evidence>
<dbReference type="Proteomes" id="UP001165378">
    <property type="component" value="Unassembled WGS sequence"/>
</dbReference>
<organism evidence="1 2">
    <name type="scientific">Yinghuangia soli</name>
    <dbReference type="NCBI Taxonomy" id="2908204"/>
    <lineage>
        <taxon>Bacteria</taxon>
        <taxon>Bacillati</taxon>
        <taxon>Actinomycetota</taxon>
        <taxon>Actinomycetes</taxon>
        <taxon>Kitasatosporales</taxon>
        <taxon>Streptomycetaceae</taxon>
        <taxon>Yinghuangia</taxon>
    </lineage>
</organism>
<protein>
    <submittedName>
        <fullName evidence="1">Uncharacterized protein</fullName>
    </submittedName>
</protein>
<gene>
    <name evidence="1" type="ORF">LZ495_16960</name>
</gene>